<protein>
    <submittedName>
        <fullName evidence="2">cAMP-binding domain of CRP or a regulatory subunit of cAMP-dependent protein kinases</fullName>
    </submittedName>
</protein>
<evidence type="ECO:0000313" key="3">
    <source>
        <dbReference type="Proteomes" id="UP000198951"/>
    </source>
</evidence>
<dbReference type="RefSeq" id="WP_091093352.1">
    <property type="nucleotide sequence ID" value="NZ_FNRD01000015.1"/>
</dbReference>
<dbReference type="SUPFAM" id="SSF51206">
    <property type="entry name" value="cAMP-binding domain-like"/>
    <property type="match status" value="1"/>
</dbReference>
<dbReference type="STRING" id="150146.SAMN05443667_115131"/>
<reference evidence="3" key="1">
    <citation type="submission" date="2016-10" db="EMBL/GenBank/DDBJ databases">
        <authorList>
            <person name="Varghese N."/>
            <person name="Submissions S."/>
        </authorList>
    </citation>
    <scope>NUCLEOTIDE SEQUENCE [LARGE SCALE GENOMIC DNA]</scope>
    <source>
        <strain evidence="3">DSM 22376</strain>
    </source>
</reference>
<dbReference type="InterPro" id="IPR018490">
    <property type="entry name" value="cNMP-bd_dom_sf"/>
</dbReference>
<proteinExistence type="predicted"/>
<dbReference type="AlphaFoldDB" id="A0A1H4G0P4"/>
<dbReference type="InterPro" id="IPR000595">
    <property type="entry name" value="cNMP-bd_dom"/>
</dbReference>
<dbReference type="Proteomes" id="UP000198951">
    <property type="component" value="Unassembled WGS sequence"/>
</dbReference>
<organism evidence="2 3">
    <name type="scientific">Flavobacterium gillisiae</name>
    <dbReference type="NCBI Taxonomy" id="150146"/>
    <lineage>
        <taxon>Bacteria</taxon>
        <taxon>Pseudomonadati</taxon>
        <taxon>Bacteroidota</taxon>
        <taxon>Flavobacteriia</taxon>
        <taxon>Flavobacteriales</taxon>
        <taxon>Flavobacteriaceae</taxon>
        <taxon>Flavobacterium</taxon>
    </lineage>
</organism>
<dbReference type="PROSITE" id="PS50042">
    <property type="entry name" value="CNMP_BINDING_3"/>
    <property type="match status" value="1"/>
</dbReference>
<dbReference type="CDD" id="cd00038">
    <property type="entry name" value="CAP_ED"/>
    <property type="match status" value="1"/>
</dbReference>
<sequence>MNNYPSFYKNIRKFVNLSDEELEKFTSCYLPKKVEKNEVLLKEGEVCEFEGYVVEGCFKVFYKDENLREHILYFAIEDWWVLDIGSFVSGSTSSLNIQALEDSVILRIDRATKEQLYIDIPKVERLFRIMNQNSLAAMQVRMISMLHKNADRRYLDFIERYPMLMNRIAQHQIASYLGISHEFFSKLRKKILRNKK</sequence>
<keyword evidence="2" id="KW-0418">Kinase</keyword>
<dbReference type="OrthoDB" id="1092431at2"/>
<dbReference type="EMBL" id="FNRD01000015">
    <property type="protein sequence ID" value="SEB02488.1"/>
    <property type="molecule type" value="Genomic_DNA"/>
</dbReference>
<name>A0A1H4G0P4_9FLAO</name>
<dbReference type="Pfam" id="PF00027">
    <property type="entry name" value="cNMP_binding"/>
    <property type="match status" value="1"/>
</dbReference>
<feature type="domain" description="Cyclic nucleotide-binding" evidence="1">
    <location>
        <begin position="13"/>
        <end position="116"/>
    </location>
</feature>
<accession>A0A1H4G0P4</accession>
<keyword evidence="2" id="KW-0808">Transferase</keyword>
<dbReference type="InterPro" id="IPR014710">
    <property type="entry name" value="RmlC-like_jellyroll"/>
</dbReference>
<evidence type="ECO:0000313" key="2">
    <source>
        <dbReference type="EMBL" id="SEB02488.1"/>
    </source>
</evidence>
<gene>
    <name evidence="2" type="ORF">SAMN05443667_115131</name>
</gene>
<evidence type="ECO:0000259" key="1">
    <source>
        <dbReference type="PROSITE" id="PS50042"/>
    </source>
</evidence>
<keyword evidence="3" id="KW-1185">Reference proteome</keyword>
<dbReference type="Gene3D" id="2.60.120.10">
    <property type="entry name" value="Jelly Rolls"/>
    <property type="match status" value="1"/>
</dbReference>
<dbReference type="GO" id="GO:0016301">
    <property type="term" value="F:kinase activity"/>
    <property type="evidence" value="ECO:0007669"/>
    <property type="project" value="UniProtKB-KW"/>
</dbReference>